<sequence>MTNPSEQFLFLSSSAPGIYSPIPSPSSPDPAFRSRENSCKRRSKLISIGLPLSLDPSNPDGIPRPKKVGRKPDPHAPKITRPCSECGKKFWSWKALFGHMRCHPERQWRGMNPPVNFQSQPPEGTDSFSGTGLGAVPATTEEDHEVAACLLMLANGRPGEVSDHNAYSNREVDSSGVPSETGSGPGMDDPGGHHHQHHHLLGRFECSSCKKVFGSHQALGGHRASHKNVKGCFANAMMRSSSVDYSENATASDNNRKSEFRECEDSGASLPTQLVMNSFAAKETCDVDLSLSTSLLEFALAISAIPVLDLSTPHPGDRLKIPKPSHNWLTSSGDENWQSWDQTFLLMCTGVLERQKNRASGATTEQS</sequence>
<dbReference type="AlphaFoldDB" id="A0A2I0L4Z4"/>
<dbReference type="PROSITE" id="PS50157">
    <property type="entry name" value="ZINC_FINGER_C2H2_2"/>
    <property type="match status" value="2"/>
</dbReference>
<dbReference type="Pfam" id="PF13912">
    <property type="entry name" value="zf-C2H2_6"/>
    <property type="match status" value="2"/>
</dbReference>
<dbReference type="InterPro" id="IPR013087">
    <property type="entry name" value="Znf_C2H2_type"/>
</dbReference>
<organism evidence="1 2">
    <name type="scientific">Punica granatum</name>
    <name type="common">Pomegranate</name>
    <dbReference type="NCBI Taxonomy" id="22663"/>
    <lineage>
        <taxon>Eukaryota</taxon>
        <taxon>Viridiplantae</taxon>
        <taxon>Streptophyta</taxon>
        <taxon>Embryophyta</taxon>
        <taxon>Tracheophyta</taxon>
        <taxon>Spermatophyta</taxon>
        <taxon>Magnoliopsida</taxon>
        <taxon>eudicotyledons</taxon>
        <taxon>Gunneridae</taxon>
        <taxon>Pentapetalae</taxon>
        <taxon>rosids</taxon>
        <taxon>malvids</taxon>
        <taxon>Myrtales</taxon>
        <taxon>Lythraceae</taxon>
        <taxon>Punica</taxon>
    </lineage>
</organism>
<evidence type="ECO:0000313" key="1">
    <source>
        <dbReference type="EMBL" id="PKI75767.1"/>
    </source>
</evidence>
<dbReference type="InterPro" id="IPR036236">
    <property type="entry name" value="Znf_C2H2_sf"/>
</dbReference>
<reference evidence="1 2" key="1">
    <citation type="submission" date="2017-11" db="EMBL/GenBank/DDBJ databases">
        <title>De-novo sequencing of pomegranate (Punica granatum L.) genome.</title>
        <authorList>
            <person name="Akparov Z."/>
            <person name="Amiraslanov A."/>
            <person name="Hajiyeva S."/>
            <person name="Abbasov M."/>
            <person name="Kaur K."/>
            <person name="Hamwieh A."/>
            <person name="Solovyev V."/>
            <person name="Salamov A."/>
            <person name="Braich B."/>
            <person name="Kosarev P."/>
            <person name="Mahmoud A."/>
            <person name="Hajiyev E."/>
            <person name="Babayeva S."/>
            <person name="Izzatullayeva V."/>
            <person name="Mammadov A."/>
            <person name="Mammadov A."/>
            <person name="Sharifova S."/>
            <person name="Ojaghi J."/>
            <person name="Eynullazada K."/>
            <person name="Bayramov B."/>
            <person name="Abdulazimova A."/>
            <person name="Shahmuradov I."/>
        </authorList>
    </citation>
    <scope>NUCLEOTIDE SEQUENCE [LARGE SCALE GENOMIC DNA]</scope>
    <source>
        <strain evidence="2">cv. AG2017</strain>
        <tissue evidence="1">Leaf</tissue>
    </source>
</reference>
<dbReference type="GeneID" id="116204161"/>
<keyword evidence="2" id="KW-1185">Reference proteome</keyword>
<dbReference type="GO" id="GO:0008270">
    <property type="term" value="F:zinc ion binding"/>
    <property type="evidence" value="ECO:0007669"/>
    <property type="project" value="UniProtKB-KW"/>
</dbReference>
<accession>A0A2I0L4Z4</accession>
<dbReference type="SMART" id="SM00355">
    <property type="entry name" value="ZnF_C2H2"/>
    <property type="match status" value="2"/>
</dbReference>
<dbReference type="STRING" id="22663.A0A2I0L4Z4"/>
<name>A0A2I0L4Z4_PUNGR</name>
<evidence type="ECO:0000313" key="2">
    <source>
        <dbReference type="Proteomes" id="UP000233551"/>
    </source>
</evidence>
<dbReference type="Proteomes" id="UP000233551">
    <property type="component" value="Unassembled WGS sequence"/>
</dbReference>
<dbReference type="EMBL" id="PGOL01000150">
    <property type="protein sequence ID" value="PKI75767.1"/>
    <property type="molecule type" value="Genomic_DNA"/>
</dbReference>
<dbReference type="PANTHER" id="PTHR47591:SF1">
    <property type="entry name" value="ZINC FINGER PROTEIN ZAT2-RELATED"/>
    <property type="match status" value="1"/>
</dbReference>
<gene>
    <name evidence="1" type="ORF">CRG98_003810</name>
</gene>
<dbReference type="SUPFAM" id="SSF57667">
    <property type="entry name" value="beta-beta-alpha zinc fingers"/>
    <property type="match status" value="1"/>
</dbReference>
<proteinExistence type="predicted"/>
<dbReference type="OrthoDB" id="6077919at2759"/>
<comment type="caution">
    <text evidence="1">The sequence shown here is derived from an EMBL/GenBank/DDBJ whole genome shotgun (WGS) entry which is preliminary data.</text>
</comment>
<protein>
    <submittedName>
        <fullName evidence="1">Uncharacterized protein</fullName>
    </submittedName>
</protein>
<dbReference type="PROSITE" id="PS00028">
    <property type="entry name" value="ZINC_FINGER_C2H2_1"/>
    <property type="match status" value="2"/>
</dbReference>
<dbReference type="PANTHER" id="PTHR47591">
    <property type="entry name" value="ZINC FINGER PROTEIN ZAT2-RELATED"/>
    <property type="match status" value="1"/>
</dbReference>